<feature type="transmembrane region" description="Helical" evidence="1">
    <location>
        <begin position="302"/>
        <end position="332"/>
    </location>
</feature>
<gene>
    <name evidence="3" type="ORF">GCM10009682_21330</name>
</gene>
<keyword evidence="1" id="KW-0812">Transmembrane</keyword>
<protein>
    <recommendedName>
        <fullName evidence="2">Glycosyltransferase 2-like domain-containing protein</fullName>
    </recommendedName>
</protein>
<proteinExistence type="predicted"/>
<keyword evidence="1" id="KW-0472">Membrane</keyword>
<dbReference type="Gene3D" id="3.90.550.10">
    <property type="entry name" value="Spore Coat Polysaccharide Biosynthesis Protein SpsA, Chain A"/>
    <property type="match status" value="1"/>
</dbReference>
<comment type="caution">
    <text evidence="3">The sequence shown here is derived from an EMBL/GenBank/DDBJ whole genome shotgun (WGS) entry which is preliminary data.</text>
</comment>
<dbReference type="PANTHER" id="PTHR43685">
    <property type="entry name" value="GLYCOSYLTRANSFERASE"/>
    <property type="match status" value="1"/>
</dbReference>
<feature type="domain" description="Glycosyltransferase 2-like" evidence="2">
    <location>
        <begin position="9"/>
        <end position="122"/>
    </location>
</feature>
<dbReference type="InterPro" id="IPR029044">
    <property type="entry name" value="Nucleotide-diphossugar_trans"/>
</dbReference>
<feature type="transmembrane region" description="Helical" evidence="1">
    <location>
        <begin position="255"/>
        <end position="282"/>
    </location>
</feature>
<sequence length="355" mass="37555">MTQHRPTVTVIVPAYNAVATLDACLTAIRAQTYPVTEVIVVDDRSTDATAELAAGYSATVLRQPVNAGPSAARNAGAAAATGELLCYVDADIALAPDALEQGVAVLAEDPSVGLVHGIYDTEPLVDDGPVERYKTLHNHHWRVRAVGEVRTALFALAVVRRDVLLAAGGFDETLRDGEDIEISGRLARRCRIILTDRMMGRHDDAATLRAVLSEQFRRSRQLVPMAVAERKRAGTGAAKAGSRAPNLTAHRPASLAATALAVATLPAVAVSPWLAAVPAAALVASFAADPGLVKLVRQERGLVFLGFFAVVHVLVQVTLLAAAATGAVAWLLRRRPAESWRKPVAVPAPYGLYGR</sequence>
<evidence type="ECO:0000313" key="4">
    <source>
        <dbReference type="Proteomes" id="UP001500218"/>
    </source>
</evidence>
<dbReference type="CDD" id="cd00761">
    <property type="entry name" value="Glyco_tranf_GTA_type"/>
    <property type="match status" value="1"/>
</dbReference>
<keyword evidence="4" id="KW-1185">Reference proteome</keyword>
<dbReference type="InterPro" id="IPR050834">
    <property type="entry name" value="Glycosyltransf_2"/>
</dbReference>
<dbReference type="RefSeq" id="WP_344128932.1">
    <property type="nucleotide sequence ID" value="NZ_BAAALT010000053.1"/>
</dbReference>
<evidence type="ECO:0000313" key="3">
    <source>
        <dbReference type="EMBL" id="GAA1799462.1"/>
    </source>
</evidence>
<dbReference type="PANTHER" id="PTHR43685:SF2">
    <property type="entry name" value="GLYCOSYLTRANSFERASE 2-LIKE DOMAIN-CONTAINING PROTEIN"/>
    <property type="match status" value="1"/>
</dbReference>
<dbReference type="Proteomes" id="UP001500218">
    <property type="component" value="Unassembled WGS sequence"/>
</dbReference>
<dbReference type="InterPro" id="IPR001173">
    <property type="entry name" value="Glyco_trans_2-like"/>
</dbReference>
<organism evidence="3 4">
    <name type="scientific">Luedemannella flava</name>
    <dbReference type="NCBI Taxonomy" id="349316"/>
    <lineage>
        <taxon>Bacteria</taxon>
        <taxon>Bacillati</taxon>
        <taxon>Actinomycetota</taxon>
        <taxon>Actinomycetes</taxon>
        <taxon>Micromonosporales</taxon>
        <taxon>Micromonosporaceae</taxon>
        <taxon>Luedemannella</taxon>
    </lineage>
</organism>
<reference evidence="3 4" key="1">
    <citation type="journal article" date="2019" name="Int. J. Syst. Evol. Microbiol.">
        <title>The Global Catalogue of Microorganisms (GCM) 10K type strain sequencing project: providing services to taxonomists for standard genome sequencing and annotation.</title>
        <authorList>
            <consortium name="The Broad Institute Genomics Platform"/>
            <consortium name="The Broad Institute Genome Sequencing Center for Infectious Disease"/>
            <person name="Wu L."/>
            <person name="Ma J."/>
        </authorList>
    </citation>
    <scope>NUCLEOTIDE SEQUENCE [LARGE SCALE GENOMIC DNA]</scope>
    <source>
        <strain evidence="3 4">JCM 13250</strain>
    </source>
</reference>
<evidence type="ECO:0000259" key="2">
    <source>
        <dbReference type="Pfam" id="PF00535"/>
    </source>
</evidence>
<accession>A0ABN2LUA3</accession>
<dbReference type="Pfam" id="PF00535">
    <property type="entry name" value="Glycos_transf_2"/>
    <property type="match status" value="1"/>
</dbReference>
<dbReference type="EMBL" id="BAAALT010000053">
    <property type="protein sequence ID" value="GAA1799462.1"/>
    <property type="molecule type" value="Genomic_DNA"/>
</dbReference>
<dbReference type="SUPFAM" id="SSF53448">
    <property type="entry name" value="Nucleotide-diphospho-sugar transferases"/>
    <property type="match status" value="1"/>
</dbReference>
<name>A0ABN2LUA3_9ACTN</name>
<keyword evidence="1" id="KW-1133">Transmembrane helix</keyword>
<evidence type="ECO:0000256" key="1">
    <source>
        <dbReference type="SAM" id="Phobius"/>
    </source>
</evidence>